<evidence type="ECO:0000313" key="5">
    <source>
        <dbReference type="Proteomes" id="UP000197535"/>
    </source>
</evidence>
<gene>
    <name evidence="4" type="ORF">AYR66_23820</name>
</gene>
<dbReference type="NCBIfam" id="TIGR00148">
    <property type="entry name" value="UbiD family decarboxylase"/>
    <property type="match status" value="1"/>
</dbReference>
<dbReference type="OrthoDB" id="9809841at2"/>
<dbReference type="Gene3D" id="3.40.1670.10">
    <property type="entry name" value="UbiD C-terminal domain-like"/>
    <property type="match status" value="1"/>
</dbReference>
<dbReference type="SUPFAM" id="SSF50475">
    <property type="entry name" value="FMN-binding split barrel"/>
    <property type="match status" value="1"/>
</dbReference>
<organism evidence="4 5">
    <name type="scientific">Noviherbaspirillum denitrificans</name>
    <dbReference type="NCBI Taxonomy" id="1968433"/>
    <lineage>
        <taxon>Bacteria</taxon>
        <taxon>Pseudomonadati</taxon>
        <taxon>Pseudomonadota</taxon>
        <taxon>Betaproteobacteria</taxon>
        <taxon>Burkholderiales</taxon>
        <taxon>Oxalobacteraceae</taxon>
        <taxon>Noviherbaspirillum</taxon>
    </lineage>
</organism>
<dbReference type="RefSeq" id="WP_088708897.1">
    <property type="nucleotide sequence ID" value="NZ_LSTO01000001.1"/>
</dbReference>
<dbReference type="Pfam" id="PF20695">
    <property type="entry name" value="UbiD_N"/>
    <property type="match status" value="1"/>
</dbReference>
<dbReference type="GO" id="GO:0008694">
    <property type="term" value="F:4-hydroxy-3-polyprenylbenzoate decarboxylase activity"/>
    <property type="evidence" value="ECO:0007669"/>
    <property type="project" value="TreeGrafter"/>
</dbReference>
<protein>
    <submittedName>
        <fullName evidence="4">3-octaprenyl-4-hydroxybenzoate carboxy-lyase</fullName>
    </submittedName>
</protein>
<dbReference type="EMBL" id="LSTO01000001">
    <property type="protein sequence ID" value="OWW22067.1"/>
    <property type="molecule type" value="Genomic_DNA"/>
</dbReference>
<dbReference type="GO" id="GO:0006744">
    <property type="term" value="P:ubiquinone biosynthetic process"/>
    <property type="evidence" value="ECO:0007669"/>
    <property type="project" value="TreeGrafter"/>
</dbReference>
<sequence length="483" mass="52874">MNALTMPGTAINDLRVWLDRLTQTDRIAVMRDNVPLKHGVAAIAKCLDGKQAAFFPRPDGHAIPVISGFMSRRSWIAEAMGVPESGLLEAYRRAAENPLPWREVPGTEAACQEVVHHEIDMNGLLPIPTHSEHDNGPYITAGMVIARNPVTGIQNVSINRIQVHAKDRMAILMLPRHLFAFYQAAEANGQPLPVAIVIGADPLTLLASQAITPIDHDELEIAGALHGHPLPVVKCLTNEVRVPANAEIVIEGRLLPHVREPEGPFGEFPKYYSAKENREVIQVDLVTHRKSPIYHTIVPAEMEHLLLGSIPREATLLAHLQRSFPGVKDVHLSIGGVGRYHLYVKFEKRREGEPKNVILCAFGAHYDIKQVTVVDTDVDVHDPQQVEWAVATRFQADRDLIVVAGAQGSVLDPSTTVGQETEADCLPPHKQGISAKMGLDATRPVSYHEHVFTKVRIPGEDKVDLAREIVAGATIASAMGQAS</sequence>
<dbReference type="AlphaFoldDB" id="A0A254TIM9"/>
<dbReference type="InterPro" id="IPR049383">
    <property type="entry name" value="UbiD-like_N"/>
</dbReference>
<proteinExistence type="predicted"/>
<dbReference type="InterPro" id="IPR049381">
    <property type="entry name" value="UbiD-like_C"/>
</dbReference>
<accession>A0A254TIM9</accession>
<dbReference type="Proteomes" id="UP000197535">
    <property type="component" value="Unassembled WGS sequence"/>
</dbReference>
<feature type="domain" description="3-octaprenyl-4-hydroxybenzoate carboxy-lyase-like Rift-related" evidence="1">
    <location>
        <begin position="104"/>
        <end position="300"/>
    </location>
</feature>
<dbReference type="PANTHER" id="PTHR30108">
    <property type="entry name" value="3-OCTAPRENYL-4-HYDROXYBENZOATE CARBOXY-LYASE-RELATED"/>
    <property type="match status" value="1"/>
</dbReference>
<dbReference type="InterPro" id="IPR002830">
    <property type="entry name" value="UbiD"/>
</dbReference>
<name>A0A254TIM9_9BURK</name>
<dbReference type="GO" id="GO:0005829">
    <property type="term" value="C:cytosol"/>
    <property type="evidence" value="ECO:0007669"/>
    <property type="project" value="TreeGrafter"/>
</dbReference>
<evidence type="ECO:0000313" key="4">
    <source>
        <dbReference type="EMBL" id="OWW22067.1"/>
    </source>
</evidence>
<evidence type="ECO:0000259" key="1">
    <source>
        <dbReference type="Pfam" id="PF01977"/>
    </source>
</evidence>
<evidence type="ECO:0000259" key="2">
    <source>
        <dbReference type="Pfam" id="PF20695"/>
    </source>
</evidence>
<reference evidence="4 5" key="1">
    <citation type="submission" date="2016-02" db="EMBL/GenBank/DDBJ databases">
        <authorList>
            <person name="Wen L."/>
            <person name="He K."/>
            <person name="Yang H."/>
        </authorList>
    </citation>
    <scope>NUCLEOTIDE SEQUENCE [LARGE SCALE GENOMIC DNA]</scope>
    <source>
        <strain evidence="4 5">TSA40</strain>
    </source>
</reference>
<keyword evidence="5" id="KW-1185">Reference proteome</keyword>
<keyword evidence="4" id="KW-0456">Lyase</keyword>
<dbReference type="PANTHER" id="PTHR30108:SF17">
    <property type="entry name" value="FERULIC ACID DECARBOXYLASE 1"/>
    <property type="match status" value="1"/>
</dbReference>
<dbReference type="Pfam" id="PF01977">
    <property type="entry name" value="UbiD"/>
    <property type="match status" value="1"/>
</dbReference>
<dbReference type="SUPFAM" id="SSF143968">
    <property type="entry name" value="UbiD C-terminal domain-like"/>
    <property type="match status" value="1"/>
</dbReference>
<feature type="domain" description="3-octaprenyl-4-hydroxybenzoate carboxy-lyase-like C-terminal" evidence="3">
    <location>
        <begin position="307"/>
        <end position="441"/>
    </location>
</feature>
<dbReference type="InterPro" id="IPR048304">
    <property type="entry name" value="UbiD_Rift_dom"/>
</dbReference>
<comment type="caution">
    <text evidence="4">The sequence shown here is derived from an EMBL/GenBank/DDBJ whole genome shotgun (WGS) entry which is preliminary data.</text>
</comment>
<feature type="domain" description="3-octaprenyl-4-hydroxybenzoate carboxy-lyase-like N-terminal" evidence="2">
    <location>
        <begin position="18"/>
        <end position="91"/>
    </location>
</feature>
<dbReference type="Pfam" id="PF20696">
    <property type="entry name" value="UbiD_C"/>
    <property type="match status" value="1"/>
</dbReference>
<evidence type="ECO:0000259" key="3">
    <source>
        <dbReference type="Pfam" id="PF20696"/>
    </source>
</evidence>